<feature type="compositionally biased region" description="Basic and acidic residues" evidence="7">
    <location>
        <begin position="158"/>
        <end position="168"/>
    </location>
</feature>
<dbReference type="InterPro" id="IPR013087">
    <property type="entry name" value="Znf_C2H2_type"/>
</dbReference>
<dbReference type="InterPro" id="IPR044246">
    <property type="entry name" value="ZFP3-like"/>
</dbReference>
<dbReference type="PANTHER" id="PTHR47287">
    <property type="entry name" value="C2H2 AND C2HC ZINC FINGERS SUPERFAMILY PROTEIN"/>
    <property type="match status" value="1"/>
</dbReference>
<dbReference type="AlphaFoldDB" id="A0A6P5WYY6"/>
<feature type="region of interest" description="Disordered" evidence="7">
    <location>
        <begin position="158"/>
        <end position="197"/>
    </location>
</feature>
<dbReference type="PROSITE" id="PS50157">
    <property type="entry name" value="ZINC_FINGER_C2H2_2"/>
    <property type="match status" value="1"/>
</dbReference>
<keyword evidence="5" id="KW-0539">Nucleus</keyword>
<comment type="subcellular location">
    <subcellularLocation>
        <location evidence="1">Nucleus</location>
    </subcellularLocation>
</comment>
<evidence type="ECO:0000256" key="7">
    <source>
        <dbReference type="SAM" id="MobiDB-lite"/>
    </source>
</evidence>
<feature type="domain" description="C2H2-type" evidence="8">
    <location>
        <begin position="201"/>
        <end position="228"/>
    </location>
</feature>
<evidence type="ECO:0000256" key="5">
    <source>
        <dbReference type="ARBA" id="ARBA00023242"/>
    </source>
</evidence>
<sequence length="360" mass="40349">MSVGRQAEVAKTHLMGYMEEKRGTWTLGVPLKFQSKYLVTVNSVTCINSSFRLLRAFITIYINISPHFLLNPFPPGSSKPRVNSQTSYSPLISLEPPKSEISLFETSRIISLSNGPAASLRTSMDSQMKGKQPEEKDHEHQEDVNYDLLLDLSFSSKDDSDSNQELKPELNLIDCFKTESPDDQDSLENPHQGNETEPRVFSCNYCQRKFYSSQALGGHQNAHKRERILAKRGQRIGAVSFSAFSHPNTHLRRYSSMASLPLHGSFNKSLGIQVHSMNYKQSFVPSAHIYGHNRWYRSPIDQKLPIAHLSIENSHVGINGESSASGDAARFESSVRKFGPATEGMGTDQDELKLDLSLKL</sequence>
<reference evidence="10" key="1">
    <citation type="submission" date="2025-08" db="UniProtKB">
        <authorList>
            <consortium name="RefSeq"/>
        </authorList>
    </citation>
    <scope>IDENTIFICATION</scope>
    <source>
        <tissue evidence="10">Fruit stalk</tissue>
    </source>
</reference>
<dbReference type="Proteomes" id="UP000515121">
    <property type="component" value="Unplaced"/>
</dbReference>
<evidence type="ECO:0000259" key="8">
    <source>
        <dbReference type="PROSITE" id="PS50157"/>
    </source>
</evidence>
<evidence type="ECO:0000313" key="10">
    <source>
        <dbReference type="RefSeq" id="XP_022720752.1"/>
    </source>
</evidence>
<dbReference type="RefSeq" id="XP_022720752.1">
    <property type="nucleotide sequence ID" value="XM_022865017.1"/>
</dbReference>
<dbReference type="GO" id="GO:0005634">
    <property type="term" value="C:nucleus"/>
    <property type="evidence" value="ECO:0007669"/>
    <property type="project" value="UniProtKB-SubCell"/>
</dbReference>
<feature type="region of interest" description="Disordered" evidence="7">
    <location>
        <begin position="118"/>
        <end position="141"/>
    </location>
</feature>
<dbReference type="KEGG" id="dzi:111278361"/>
<evidence type="ECO:0000256" key="3">
    <source>
        <dbReference type="ARBA" id="ARBA00022771"/>
    </source>
</evidence>
<organism evidence="9 10">
    <name type="scientific">Durio zibethinus</name>
    <name type="common">Durian</name>
    <dbReference type="NCBI Taxonomy" id="66656"/>
    <lineage>
        <taxon>Eukaryota</taxon>
        <taxon>Viridiplantae</taxon>
        <taxon>Streptophyta</taxon>
        <taxon>Embryophyta</taxon>
        <taxon>Tracheophyta</taxon>
        <taxon>Spermatophyta</taxon>
        <taxon>Magnoliopsida</taxon>
        <taxon>eudicotyledons</taxon>
        <taxon>Gunneridae</taxon>
        <taxon>Pentapetalae</taxon>
        <taxon>rosids</taxon>
        <taxon>malvids</taxon>
        <taxon>Malvales</taxon>
        <taxon>Malvaceae</taxon>
        <taxon>Helicteroideae</taxon>
        <taxon>Durio</taxon>
    </lineage>
</organism>
<dbReference type="PROSITE" id="PS00028">
    <property type="entry name" value="ZINC_FINGER_C2H2_1"/>
    <property type="match status" value="1"/>
</dbReference>
<dbReference type="GO" id="GO:0009788">
    <property type="term" value="P:negative regulation of abscisic acid-activated signaling pathway"/>
    <property type="evidence" value="ECO:0007669"/>
    <property type="project" value="InterPro"/>
</dbReference>
<evidence type="ECO:0000313" key="9">
    <source>
        <dbReference type="Proteomes" id="UP000515121"/>
    </source>
</evidence>
<feature type="compositionally biased region" description="Basic and acidic residues" evidence="7">
    <location>
        <begin position="131"/>
        <end position="141"/>
    </location>
</feature>
<dbReference type="GeneID" id="111278361"/>
<dbReference type="PANTHER" id="PTHR47287:SF15">
    <property type="entry name" value="ZINC FINGER PROTEIN 3-LIKE"/>
    <property type="match status" value="1"/>
</dbReference>
<accession>A0A6P5WYY6</accession>
<evidence type="ECO:0000256" key="6">
    <source>
        <dbReference type="PROSITE-ProRule" id="PRU00042"/>
    </source>
</evidence>
<protein>
    <submittedName>
        <fullName evidence="10">Zinc finger protein 1-like</fullName>
    </submittedName>
</protein>
<evidence type="ECO:0000256" key="2">
    <source>
        <dbReference type="ARBA" id="ARBA00022723"/>
    </source>
</evidence>
<dbReference type="FunFam" id="3.30.160.60:FF:001366">
    <property type="entry name" value="Zinc finger protein 2"/>
    <property type="match status" value="1"/>
</dbReference>
<dbReference type="Gene3D" id="3.30.160.60">
    <property type="entry name" value="Classic Zinc Finger"/>
    <property type="match status" value="1"/>
</dbReference>
<keyword evidence="2" id="KW-0479">Metal-binding</keyword>
<dbReference type="SUPFAM" id="SSF57667">
    <property type="entry name" value="beta-beta-alpha zinc fingers"/>
    <property type="match status" value="1"/>
</dbReference>
<dbReference type="InterPro" id="IPR036236">
    <property type="entry name" value="Znf_C2H2_sf"/>
</dbReference>
<name>A0A6P5WYY6_DURZI</name>
<evidence type="ECO:0000256" key="4">
    <source>
        <dbReference type="ARBA" id="ARBA00022833"/>
    </source>
</evidence>
<keyword evidence="9" id="KW-1185">Reference proteome</keyword>
<dbReference type="OrthoDB" id="1933825at2759"/>
<keyword evidence="3 6" id="KW-0863">Zinc-finger</keyword>
<evidence type="ECO:0000256" key="1">
    <source>
        <dbReference type="ARBA" id="ARBA00004123"/>
    </source>
</evidence>
<keyword evidence="4" id="KW-0862">Zinc</keyword>
<gene>
    <name evidence="10" type="primary">LOC111278361</name>
</gene>
<dbReference type="GO" id="GO:0008270">
    <property type="term" value="F:zinc ion binding"/>
    <property type="evidence" value="ECO:0007669"/>
    <property type="project" value="UniProtKB-KW"/>
</dbReference>
<proteinExistence type="predicted"/>